<comment type="similarity">
    <text evidence="1">Belongs to the UPF0751 family.</text>
</comment>
<proteinExistence type="inferred from homology"/>
<keyword evidence="3" id="KW-1185">Reference proteome</keyword>
<organism evidence="2 3">
    <name type="scientific">Evansella vedderi</name>
    <dbReference type="NCBI Taxonomy" id="38282"/>
    <lineage>
        <taxon>Bacteria</taxon>
        <taxon>Bacillati</taxon>
        <taxon>Bacillota</taxon>
        <taxon>Bacilli</taxon>
        <taxon>Bacillales</taxon>
        <taxon>Bacillaceae</taxon>
        <taxon>Evansella</taxon>
    </lineage>
</organism>
<evidence type="ECO:0008006" key="4">
    <source>
        <dbReference type="Google" id="ProtNLM"/>
    </source>
</evidence>
<evidence type="ECO:0000256" key="1">
    <source>
        <dbReference type="ARBA" id="ARBA00007189"/>
    </source>
</evidence>
<dbReference type="RefSeq" id="WP_307326694.1">
    <property type="nucleotide sequence ID" value="NZ_JAUSUG010000011.1"/>
</dbReference>
<evidence type="ECO:0000313" key="3">
    <source>
        <dbReference type="Proteomes" id="UP001230005"/>
    </source>
</evidence>
<sequence>MQKEIMLEQAKEDMLTIINTLNMDNIAESTERIHEYITLLKVIPNLMDSHHTPTKENKDNKFKENELVDYENSFIEDNVTTPGVQEKVTSINGFHEKLKNGLLSQIIDSDNTENNEDHIKKEQEIKSEPVQSRPIYQFQQKLKGGIIEKLEAYVPESAVRQLGLEHGDYVTAEEGHVEKDGTKKYFYQLAEKGKGSPPEGRIELRYGIIKKSGHCLIVQENAMGEEVRIGDAPFTFRLRENDIQEFNLTENDIVDVACYENNAEYTKVVWKYKIEDLPVPKEKQTQKSPDKKKGKKAYPQILKDKCVLVVGGGPKKSDFKTKIEEHGGSFLWAEGTEGKARLSSFVRKADVIVFIVTYISHRATEDTVFSAKFYRKPYNSADTMSPQSIVNIALDTLNNNIGVGAVATGTH</sequence>
<reference evidence="2 3" key="1">
    <citation type="submission" date="2023-07" db="EMBL/GenBank/DDBJ databases">
        <title>Genomic Encyclopedia of Type Strains, Phase IV (KMG-IV): sequencing the most valuable type-strain genomes for metagenomic binning, comparative biology and taxonomic classification.</title>
        <authorList>
            <person name="Goeker M."/>
        </authorList>
    </citation>
    <scope>NUCLEOTIDE SEQUENCE [LARGE SCALE GENOMIC DNA]</scope>
    <source>
        <strain evidence="2 3">DSM 9768</strain>
    </source>
</reference>
<dbReference type="Proteomes" id="UP001230005">
    <property type="component" value="Unassembled WGS sequence"/>
</dbReference>
<evidence type="ECO:0000313" key="2">
    <source>
        <dbReference type="EMBL" id="MDQ0255652.1"/>
    </source>
</evidence>
<dbReference type="Pfam" id="PF10087">
    <property type="entry name" value="DUF2325"/>
    <property type="match status" value="1"/>
</dbReference>
<dbReference type="EMBL" id="JAUSUG010000011">
    <property type="protein sequence ID" value="MDQ0255652.1"/>
    <property type="molecule type" value="Genomic_DNA"/>
</dbReference>
<protein>
    <recommendedName>
        <fullName evidence="4">DUF2325 domain-containing protein</fullName>
    </recommendedName>
</protein>
<name>A0ABT9ZWP6_9BACI</name>
<accession>A0ABT9ZWP6</accession>
<comment type="caution">
    <text evidence="2">The sequence shown here is derived from an EMBL/GenBank/DDBJ whole genome shotgun (WGS) entry which is preliminary data.</text>
</comment>
<dbReference type="InterPro" id="IPR016772">
    <property type="entry name" value="UCP020408"/>
</dbReference>
<gene>
    <name evidence="2" type="ORF">J2S74_003034</name>
</gene>